<dbReference type="InterPro" id="IPR014721">
    <property type="entry name" value="Ribsml_uS5_D2-typ_fold_subgr"/>
</dbReference>
<dbReference type="PANTHER" id="PTHR43527">
    <property type="entry name" value="4-DIPHOSPHOCYTIDYL-2-C-METHYL-D-ERYTHRITOL KINASE, CHLOROPLASTIC"/>
    <property type="match status" value="1"/>
</dbReference>
<dbReference type="PIRSF" id="PIRSF010376">
    <property type="entry name" value="IspE"/>
    <property type="match status" value="1"/>
</dbReference>
<feature type="binding site" evidence="10">
    <location>
        <begin position="94"/>
        <end position="104"/>
    </location>
    <ligand>
        <name>ATP</name>
        <dbReference type="ChEBI" id="CHEBI:30616"/>
    </ligand>
</feature>
<evidence type="ECO:0000313" key="13">
    <source>
        <dbReference type="EMBL" id="SES24275.1"/>
    </source>
</evidence>
<gene>
    <name evidence="10" type="primary">ispE</name>
    <name evidence="13" type="ORF">SAMN05444126_12322</name>
</gene>
<name>A0A1H9VRI3_9BACI</name>
<evidence type="ECO:0000256" key="1">
    <source>
        <dbReference type="ARBA" id="ARBA00009684"/>
    </source>
</evidence>
<dbReference type="SUPFAM" id="SSF54211">
    <property type="entry name" value="Ribosomal protein S5 domain 2-like"/>
    <property type="match status" value="1"/>
</dbReference>
<keyword evidence="4 10" id="KW-0808">Transferase</keyword>
<evidence type="ECO:0000256" key="2">
    <source>
        <dbReference type="ARBA" id="ARBA00012052"/>
    </source>
</evidence>
<dbReference type="Pfam" id="PF00288">
    <property type="entry name" value="GHMP_kinases_N"/>
    <property type="match status" value="1"/>
</dbReference>
<dbReference type="GO" id="GO:0050515">
    <property type="term" value="F:4-(cytidine 5'-diphospho)-2-C-methyl-D-erythritol kinase activity"/>
    <property type="evidence" value="ECO:0007669"/>
    <property type="project" value="UniProtKB-UniRule"/>
</dbReference>
<keyword evidence="6 10" id="KW-0418">Kinase</keyword>
<feature type="active site" evidence="10">
    <location>
        <position position="10"/>
    </location>
</feature>
<dbReference type="SUPFAM" id="SSF55060">
    <property type="entry name" value="GHMP Kinase, C-terminal domain"/>
    <property type="match status" value="1"/>
</dbReference>
<dbReference type="AlphaFoldDB" id="A0A1H9VRI3"/>
<keyword evidence="14" id="KW-1185">Reference proteome</keyword>
<comment type="catalytic activity">
    <reaction evidence="10">
        <text>4-CDP-2-C-methyl-D-erythritol + ATP = 4-CDP-2-C-methyl-D-erythritol 2-phosphate + ADP + H(+)</text>
        <dbReference type="Rhea" id="RHEA:18437"/>
        <dbReference type="ChEBI" id="CHEBI:15378"/>
        <dbReference type="ChEBI" id="CHEBI:30616"/>
        <dbReference type="ChEBI" id="CHEBI:57823"/>
        <dbReference type="ChEBI" id="CHEBI:57919"/>
        <dbReference type="ChEBI" id="CHEBI:456216"/>
        <dbReference type="EC" id="2.7.1.148"/>
    </reaction>
</comment>
<reference evidence="14" key="1">
    <citation type="submission" date="2016-10" db="EMBL/GenBank/DDBJ databases">
        <authorList>
            <person name="de Groot N.N."/>
        </authorList>
    </citation>
    <scope>NUCLEOTIDE SEQUENCE [LARGE SCALE GENOMIC DNA]</scope>
    <source>
        <strain evidence="14">10nlg</strain>
    </source>
</reference>
<evidence type="ECO:0000259" key="12">
    <source>
        <dbReference type="Pfam" id="PF08544"/>
    </source>
</evidence>
<dbReference type="Pfam" id="PF08544">
    <property type="entry name" value="GHMP_kinases_C"/>
    <property type="match status" value="1"/>
</dbReference>
<evidence type="ECO:0000256" key="3">
    <source>
        <dbReference type="ARBA" id="ARBA00017473"/>
    </source>
</evidence>
<dbReference type="GO" id="GO:0005524">
    <property type="term" value="F:ATP binding"/>
    <property type="evidence" value="ECO:0007669"/>
    <property type="project" value="UniProtKB-UniRule"/>
</dbReference>
<dbReference type="PANTHER" id="PTHR43527:SF2">
    <property type="entry name" value="4-DIPHOSPHOCYTIDYL-2-C-METHYL-D-ERYTHRITOL KINASE, CHLOROPLASTIC"/>
    <property type="match status" value="1"/>
</dbReference>
<comment type="pathway">
    <text evidence="10">Isoprenoid biosynthesis; isopentenyl diphosphate biosynthesis via DXP pathway; isopentenyl diphosphate from 1-deoxy-D-xylulose 5-phosphate: step 3/6.</text>
</comment>
<keyword evidence="7 10" id="KW-0067">ATP-binding</keyword>
<evidence type="ECO:0000256" key="7">
    <source>
        <dbReference type="ARBA" id="ARBA00022840"/>
    </source>
</evidence>
<dbReference type="FunFam" id="3.30.230.10:FF:000029">
    <property type="entry name" value="4-diphosphocytidyl-2-C-methyl-D-erythritol kinase"/>
    <property type="match status" value="1"/>
</dbReference>
<dbReference type="FunFam" id="3.30.70.890:FF:000006">
    <property type="entry name" value="4-diphosphocytidyl-2-C-methyl-D-erythritol kinase"/>
    <property type="match status" value="1"/>
</dbReference>
<feature type="active site" evidence="10">
    <location>
        <position position="136"/>
    </location>
</feature>
<dbReference type="InterPro" id="IPR004424">
    <property type="entry name" value="IspE"/>
</dbReference>
<dbReference type="Proteomes" id="UP000199318">
    <property type="component" value="Unassembled WGS sequence"/>
</dbReference>
<proteinExistence type="inferred from homology"/>
<organism evidence="13 14">
    <name type="scientific">Salisediminibacterium halotolerans</name>
    <dbReference type="NCBI Taxonomy" id="517425"/>
    <lineage>
        <taxon>Bacteria</taxon>
        <taxon>Bacillati</taxon>
        <taxon>Bacillota</taxon>
        <taxon>Bacilli</taxon>
        <taxon>Bacillales</taxon>
        <taxon>Bacillaceae</taxon>
        <taxon>Salisediminibacterium</taxon>
    </lineage>
</organism>
<comment type="function">
    <text evidence="10">Catalyzes the phosphorylation of the position 2 hydroxy group of 4-diphosphocytidyl-2C-methyl-D-erythritol.</text>
</comment>
<comment type="caution">
    <text evidence="13">The sequence shown here is derived from an EMBL/GenBank/DDBJ whole genome shotgun (WGS) entry which is preliminary data.</text>
</comment>
<dbReference type="InterPro" id="IPR036554">
    <property type="entry name" value="GHMP_kinase_C_sf"/>
</dbReference>
<evidence type="ECO:0000256" key="5">
    <source>
        <dbReference type="ARBA" id="ARBA00022741"/>
    </source>
</evidence>
<keyword evidence="5 10" id="KW-0547">Nucleotide-binding</keyword>
<accession>A0A1H9VRI3</accession>
<evidence type="ECO:0000256" key="8">
    <source>
        <dbReference type="ARBA" id="ARBA00023229"/>
    </source>
</evidence>
<evidence type="ECO:0000259" key="11">
    <source>
        <dbReference type="Pfam" id="PF00288"/>
    </source>
</evidence>
<protein>
    <recommendedName>
        <fullName evidence="3 10">4-diphosphocytidyl-2-C-methyl-D-erythritol kinase</fullName>
        <shortName evidence="10">CMK</shortName>
        <ecNumber evidence="2 10">2.7.1.148</ecNumber>
    </recommendedName>
    <alternativeName>
        <fullName evidence="9 10">4-(cytidine-5'-diphospho)-2-C-methyl-D-erythritol kinase</fullName>
    </alternativeName>
</protein>
<dbReference type="EC" id="2.7.1.148" evidence="2 10"/>
<evidence type="ECO:0000256" key="10">
    <source>
        <dbReference type="HAMAP-Rule" id="MF_00061"/>
    </source>
</evidence>
<dbReference type="InterPro" id="IPR013750">
    <property type="entry name" value="GHMP_kinase_C_dom"/>
</dbReference>
<dbReference type="Gene3D" id="3.30.230.10">
    <property type="match status" value="1"/>
</dbReference>
<evidence type="ECO:0000256" key="9">
    <source>
        <dbReference type="ARBA" id="ARBA00032554"/>
    </source>
</evidence>
<evidence type="ECO:0000256" key="6">
    <source>
        <dbReference type="ARBA" id="ARBA00022777"/>
    </source>
</evidence>
<dbReference type="HAMAP" id="MF_00061">
    <property type="entry name" value="IspE"/>
    <property type="match status" value="1"/>
</dbReference>
<evidence type="ECO:0000313" key="14">
    <source>
        <dbReference type="Proteomes" id="UP000199318"/>
    </source>
</evidence>
<dbReference type="InterPro" id="IPR020568">
    <property type="entry name" value="Ribosomal_Su5_D2-typ_SF"/>
</dbReference>
<feature type="domain" description="GHMP kinase C-terminal" evidence="12">
    <location>
        <begin position="197"/>
        <end position="271"/>
    </location>
</feature>
<dbReference type="GO" id="GO:0019288">
    <property type="term" value="P:isopentenyl diphosphate biosynthetic process, methylerythritol 4-phosphate pathway"/>
    <property type="evidence" value="ECO:0007669"/>
    <property type="project" value="UniProtKB-UniRule"/>
</dbReference>
<dbReference type="UniPathway" id="UPA00056">
    <property type="reaction ID" value="UER00094"/>
</dbReference>
<evidence type="ECO:0000256" key="4">
    <source>
        <dbReference type="ARBA" id="ARBA00022679"/>
    </source>
</evidence>
<dbReference type="OrthoDB" id="9809438at2"/>
<dbReference type="NCBIfam" id="TIGR00154">
    <property type="entry name" value="ispE"/>
    <property type="match status" value="1"/>
</dbReference>
<feature type="domain" description="GHMP kinase N-terminal" evidence="11">
    <location>
        <begin position="66"/>
        <end position="144"/>
    </location>
</feature>
<comment type="similarity">
    <text evidence="1 10">Belongs to the GHMP kinase family. IspE subfamily.</text>
</comment>
<sequence>MKTSVKAPAKINLTLDVTGKRTDGYHDVKMIMTTVDLADRIHLSLQDRQDIEVRVNNGQLPTDENNLAFQSAALLKSKFHIQGGVVIDIDKYIPVSAGLAGGSTDAAAVLRGLNDLWQLGLTLEQLAEIGLQIGSDVPFCVYGGTALAEGRGEKLTFLPSPPTCWVVLAKPPAGVATKDIYKRLRLNDIEHPDTAGMIRAIENSDYREVCRLLQNVMETATFELNADVKKIKDRMIESGADGTVMSGSGPTVFSLCRNDKKALRLYNALKGFVDQVYLVRMLG</sequence>
<dbReference type="Gene3D" id="3.30.70.890">
    <property type="entry name" value="GHMP kinase, C-terminal domain"/>
    <property type="match status" value="1"/>
</dbReference>
<dbReference type="STRING" id="1464123.SAMN05444126_12322"/>
<keyword evidence="8 10" id="KW-0414">Isoprene biosynthesis</keyword>
<dbReference type="EMBL" id="FOGV01000023">
    <property type="protein sequence ID" value="SES24275.1"/>
    <property type="molecule type" value="Genomic_DNA"/>
</dbReference>
<dbReference type="RefSeq" id="WP_093074022.1">
    <property type="nucleotide sequence ID" value="NZ_BJVE01000008.1"/>
</dbReference>
<dbReference type="NCBIfam" id="NF011202">
    <property type="entry name" value="PRK14608.1"/>
    <property type="match status" value="1"/>
</dbReference>
<dbReference type="InterPro" id="IPR006204">
    <property type="entry name" value="GHMP_kinase_N_dom"/>
</dbReference>
<dbReference type="GO" id="GO:0016114">
    <property type="term" value="P:terpenoid biosynthetic process"/>
    <property type="evidence" value="ECO:0007669"/>
    <property type="project" value="UniProtKB-UniRule"/>
</dbReference>